<evidence type="ECO:0000313" key="8">
    <source>
        <dbReference type="Proteomes" id="UP000275267"/>
    </source>
</evidence>
<name>A0A3L6STX7_PANMI</name>
<dbReference type="GO" id="GO:0006272">
    <property type="term" value="P:leading strand elongation"/>
    <property type="evidence" value="ECO:0007669"/>
    <property type="project" value="TreeGrafter"/>
</dbReference>
<dbReference type="PANTHER" id="PTHR11352">
    <property type="entry name" value="PROLIFERATING CELL NUCLEAR ANTIGEN"/>
    <property type="match status" value="1"/>
</dbReference>
<sequence>MFATMLELRLVQATFFKNVLEALSDLFIEAHFDFSRTGLELQAIDINRVALVLRAEAFNHYLCDHGLSMGLNLADMAKAFRYANNDDIITIKAEEDWTDTVTFTFESLEDGEILEFDFDFVGSNGVPLEISEYQESEYQAIVRMPSAKFMRICKKLSSFEDIGDRDPVIAYFLLNCKIWVEVVYYSAVQVLYHTPKSSYSYADDKLGGNVLSMGDILSFVRSLPTMIVMDEIGKQVELSLEAANLAQRNATLGISDSSAHKFSIIRFA</sequence>
<keyword evidence="8" id="KW-1185">Reference proteome</keyword>
<evidence type="ECO:0000259" key="5">
    <source>
        <dbReference type="Pfam" id="PF00705"/>
    </source>
</evidence>
<gene>
    <name evidence="7" type="ORF">C2845_PM07G32080</name>
</gene>
<dbReference type="Pfam" id="PF02747">
    <property type="entry name" value="PCNA_C"/>
    <property type="match status" value="1"/>
</dbReference>
<feature type="domain" description="Proliferating cell nuclear antigen PCNA C-terminal" evidence="6">
    <location>
        <begin position="134"/>
        <end position="161"/>
    </location>
</feature>
<dbReference type="GO" id="GO:0019985">
    <property type="term" value="P:translesion synthesis"/>
    <property type="evidence" value="ECO:0007669"/>
    <property type="project" value="TreeGrafter"/>
</dbReference>
<dbReference type="PANTHER" id="PTHR11352:SF0">
    <property type="entry name" value="PROLIFERATING CELL NUCLEAR ANTIGEN"/>
    <property type="match status" value="1"/>
</dbReference>
<dbReference type="NCBIfam" id="TIGR00590">
    <property type="entry name" value="pcna"/>
    <property type="match status" value="1"/>
</dbReference>
<dbReference type="InterPro" id="IPR022648">
    <property type="entry name" value="Pr_cel_nuc_antig_N"/>
</dbReference>
<accession>A0A3L6STX7</accession>
<keyword evidence="3" id="KW-0539">Nucleus</keyword>
<evidence type="ECO:0000256" key="3">
    <source>
        <dbReference type="RuleBase" id="RU000641"/>
    </source>
</evidence>
<keyword evidence="4" id="KW-0235">DNA replication</keyword>
<dbReference type="InterPro" id="IPR022649">
    <property type="entry name" value="Pr_cel_nuc_antig_C"/>
</dbReference>
<dbReference type="OrthoDB" id="28748at2759"/>
<dbReference type="PRINTS" id="PR00339">
    <property type="entry name" value="PCNACYCLIN"/>
</dbReference>
<comment type="subcellular location">
    <subcellularLocation>
        <location evidence="3">Nucleus</location>
    </subcellularLocation>
</comment>
<dbReference type="InterPro" id="IPR046938">
    <property type="entry name" value="DNA_clamp_sf"/>
</dbReference>
<dbReference type="GO" id="GO:0043626">
    <property type="term" value="C:PCNA complex"/>
    <property type="evidence" value="ECO:0007669"/>
    <property type="project" value="TreeGrafter"/>
</dbReference>
<dbReference type="SUPFAM" id="SSF55979">
    <property type="entry name" value="DNA clamp"/>
    <property type="match status" value="1"/>
</dbReference>
<protein>
    <recommendedName>
        <fullName evidence="3">DNA sliding clamp PCNA</fullName>
    </recommendedName>
</protein>
<evidence type="ECO:0000256" key="2">
    <source>
        <dbReference type="ARBA" id="ARBA00023125"/>
    </source>
</evidence>
<comment type="function">
    <text evidence="3">This protein is an auxiliary protein of DNA polymerase delta and is involved in the control of eukaryotic DNA replication by increasing the polymerase's processivity during elongation of the leading strand.</text>
</comment>
<evidence type="ECO:0000256" key="4">
    <source>
        <dbReference type="RuleBase" id="RU003671"/>
    </source>
</evidence>
<feature type="domain" description="Proliferating cell nuclear antigen PCNA N-terminal" evidence="5">
    <location>
        <begin position="5"/>
        <end position="120"/>
    </location>
</feature>
<dbReference type="AlphaFoldDB" id="A0A3L6STX7"/>
<dbReference type="GO" id="GO:0006298">
    <property type="term" value="P:mismatch repair"/>
    <property type="evidence" value="ECO:0007669"/>
    <property type="project" value="TreeGrafter"/>
</dbReference>
<comment type="caution">
    <text evidence="7">The sequence shown here is derived from an EMBL/GenBank/DDBJ whole genome shotgun (WGS) entry which is preliminary data.</text>
</comment>
<evidence type="ECO:0000313" key="7">
    <source>
        <dbReference type="EMBL" id="RLN25134.1"/>
    </source>
</evidence>
<comment type="similarity">
    <text evidence="1 4">Belongs to the PCNA family.</text>
</comment>
<organism evidence="7 8">
    <name type="scientific">Panicum miliaceum</name>
    <name type="common">Proso millet</name>
    <name type="synonym">Broomcorn millet</name>
    <dbReference type="NCBI Taxonomy" id="4540"/>
    <lineage>
        <taxon>Eukaryota</taxon>
        <taxon>Viridiplantae</taxon>
        <taxon>Streptophyta</taxon>
        <taxon>Embryophyta</taxon>
        <taxon>Tracheophyta</taxon>
        <taxon>Spermatophyta</taxon>
        <taxon>Magnoliopsida</taxon>
        <taxon>Liliopsida</taxon>
        <taxon>Poales</taxon>
        <taxon>Poaceae</taxon>
        <taxon>PACMAD clade</taxon>
        <taxon>Panicoideae</taxon>
        <taxon>Panicodae</taxon>
        <taxon>Paniceae</taxon>
        <taxon>Panicinae</taxon>
        <taxon>Panicum</taxon>
        <taxon>Panicum sect. Panicum</taxon>
    </lineage>
</organism>
<dbReference type="STRING" id="4540.A0A3L6STX7"/>
<dbReference type="InterPro" id="IPR000730">
    <property type="entry name" value="Pr_cel_nuc_antig"/>
</dbReference>
<dbReference type="Proteomes" id="UP000275267">
    <property type="component" value="Unassembled WGS sequence"/>
</dbReference>
<reference evidence="8" key="1">
    <citation type="journal article" date="2019" name="Nat. Commun.">
        <title>The genome of broomcorn millet.</title>
        <authorList>
            <person name="Zou C."/>
            <person name="Miki D."/>
            <person name="Li D."/>
            <person name="Tang Q."/>
            <person name="Xiao L."/>
            <person name="Rajput S."/>
            <person name="Deng P."/>
            <person name="Jia W."/>
            <person name="Huang R."/>
            <person name="Zhang M."/>
            <person name="Sun Y."/>
            <person name="Hu J."/>
            <person name="Fu X."/>
            <person name="Schnable P.S."/>
            <person name="Li F."/>
            <person name="Zhang H."/>
            <person name="Feng B."/>
            <person name="Zhu X."/>
            <person name="Liu R."/>
            <person name="Schnable J.C."/>
            <person name="Zhu J.-K."/>
            <person name="Zhang H."/>
        </authorList>
    </citation>
    <scope>NUCLEOTIDE SEQUENCE [LARGE SCALE GENOMIC DNA]</scope>
</reference>
<dbReference type="GO" id="GO:0003677">
    <property type="term" value="F:DNA binding"/>
    <property type="evidence" value="ECO:0007669"/>
    <property type="project" value="UniProtKB-KW"/>
</dbReference>
<dbReference type="Gene3D" id="3.10.150.10">
    <property type="entry name" value="DNA Polymerase III, subunit A, domain 2"/>
    <property type="match status" value="1"/>
</dbReference>
<dbReference type="EMBL" id="PQIB02000004">
    <property type="protein sequence ID" value="RLN25134.1"/>
    <property type="molecule type" value="Genomic_DNA"/>
</dbReference>
<proteinExistence type="inferred from homology"/>
<keyword evidence="2 4" id="KW-0238">DNA-binding</keyword>
<dbReference type="Pfam" id="PF00705">
    <property type="entry name" value="PCNA_N"/>
    <property type="match status" value="1"/>
</dbReference>
<dbReference type="GO" id="GO:0006275">
    <property type="term" value="P:regulation of DNA replication"/>
    <property type="evidence" value="ECO:0007669"/>
    <property type="project" value="InterPro"/>
</dbReference>
<evidence type="ECO:0000259" key="6">
    <source>
        <dbReference type="Pfam" id="PF02747"/>
    </source>
</evidence>
<dbReference type="GO" id="GO:0030337">
    <property type="term" value="F:DNA polymerase processivity factor activity"/>
    <property type="evidence" value="ECO:0007669"/>
    <property type="project" value="InterPro"/>
</dbReference>
<evidence type="ECO:0000256" key="1">
    <source>
        <dbReference type="ARBA" id="ARBA00010462"/>
    </source>
</evidence>